<dbReference type="PROSITE" id="PS51459">
    <property type="entry name" value="FIDO"/>
    <property type="match status" value="1"/>
</dbReference>
<dbReference type="RefSeq" id="WP_244824228.1">
    <property type="nucleotide sequence ID" value="NZ_CP112998.1"/>
</dbReference>
<dbReference type="KEGG" id="dpf:ON006_26370"/>
<dbReference type="PANTHER" id="PTHR13504">
    <property type="entry name" value="FIDO DOMAIN-CONTAINING PROTEIN DDB_G0283145"/>
    <property type="match status" value="1"/>
</dbReference>
<dbReference type="PIRSF" id="PIRSF038925">
    <property type="entry name" value="AMP-prot_trans"/>
    <property type="match status" value="1"/>
</dbReference>
<accession>A0A9E8NB17</accession>
<dbReference type="InterPro" id="IPR026287">
    <property type="entry name" value="SoFic-like"/>
</dbReference>
<gene>
    <name evidence="5" type="ORF">ON006_26370</name>
</gene>
<feature type="binding site" evidence="3">
    <location>
        <begin position="235"/>
        <end position="236"/>
    </location>
    <ligand>
        <name>ATP</name>
        <dbReference type="ChEBI" id="CHEBI:30616"/>
    </ligand>
</feature>
<dbReference type="Pfam" id="PF13784">
    <property type="entry name" value="Fic_N"/>
    <property type="match status" value="1"/>
</dbReference>
<evidence type="ECO:0000313" key="5">
    <source>
        <dbReference type="EMBL" id="WAC11246.1"/>
    </source>
</evidence>
<feature type="binding site" evidence="1">
    <location>
        <position position="64"/>
    </location>
    <ligand>
        <name>ATP</name>
        <dbReference type="ChEBI" id="CHEBI:30616"/>
    </ligand>
</feature>
<dbReference type="SUPFAM" id="SSF140931">
    <property type="entry name" value="Fic-like"/>
    <property type="match status" value="1"/>
</dbReference>
<dbReference type="Gene3D" id="1.10.3290.10">
    <property type="entry name" value="Fido-like domain"/>
    <property type="match status" value="1"/>
</dbReference>
<feature type="binding site" evidence="1">
    <location>
        <begin position="198"/>
        <end position="204"/>
    </location>
    <ligand>
        <name>ATP</name>
        <dbReference type="ChEBI" id="CHEBI:30616"/>
    </ligand>
</feature>
<dbReference type="InterPro" id="IPR040198">
    <property type="entry name" value="Fido_containing"/>
</dbReference>
<sequence>MSGEIRLPKLPLSSEIETRAVLKKLSTARAALAGLNGIAESIPNERIIINTLALQEAKDSSAIENIVTTHDELYSSDSQAHQFVSLAAKEVYNYAHALLEGYQQVKQTGLLTSNNIIALQALLEENDAGFRKVPGTVLKNEQTGEVVYMPPQNHADIVSLMGNLEHFINDDSLSDIDPVIKMAIIHHQFESIHPFYDGNGRTGRIVNILYLVKEGLLKLPILYLSRFINQNKAAYYNLLQQTRQTEQWEPWILYILDAVEQTALQTSDMIRDIKVLMTGHKQKIRTELPKVYSQDLINSLFRHPYTKIEFVKKDLNVARKTAARYLDSLCEIDLLHKKKLGKENYYFNDDLISLLINVGSLKRDRENAAIIKTTHR</sequence>
<organism evidence="5 6">
    <name type="scientific">Dyadobacter pollutisoli</name>
    <dbReference type="NCBI Taxonomy" id="2910158"/>
    <lineage>
        <taxon>Bacteria</taxon>
        <taxon>Pseudomonadati</taxon>
        <taxon>Bacteroidota</taxon>
        <taxon>Cytophagia</taxon>
        <taxon>Cytophagales</taxon>
        <taxon>Spirosomataceae</taxon>
        <taxon>Dyadobacter</taxon>
    </lineage>
</organism>
<evidence type="ECO:0000256" key="2">
    <source>
        <dbReference type="PIRSR" id="PIRSR640198-1"/>
    </source>
</evidence>
<dbReference type="Pfam" id="PF02661">
    <property type="entry name" value="Fic"/>
    <property type="match status" value="1"/>
</dbReference>
<keyword evidence="6" id="KW-1185">Reference proteome</keyword>
<evidence type="ECO:0000259" key="4">
    <source>
        <dbReference type="PROSITE" id="PS51459"/>
    </source>
</evidence>
<dbReference type="PANTHER" id="PTHR13504:SF35">
    <property type="entry name" value="PROTEIN ADENYLYLTRANSFERASE SOFIC"/>
    <property type="match status" value="1"/>
</dbReference>
<proteinExistence type="predicted"/>
<feature type="binding site" evidence="1">
    <location>
        <position position="235"/>
    </location>
    <ligand>
        <name>ATP</name>
        <dbReference type="ChEBI" id="CHEBI:30616"/>
    </ligand>
</feature>
<reference evidence="5" key="1">
    <citation type="submission" date="2022-11" db="EMBL/GenBank/DDBJ databases">
        <title>Dyadobacter pollutisoli sp. nov., isolated from plastic dumped soil.</title>
        <authorList>
            <person name="Kim J.M."/>
            <person name="Kim K.R."/>
            <person name="Lee J.K."/>
            <person name="Hao L."/>
            <person name="Jeon C.O."/>
        </authorList>
    </citation>
    <scope>NUCLEOTIDE SEQUENCE</scope>
    <source>
        <strain evidence="5">U1</strain>
    </source>
</reference>
<keyword evidence="1" id="KW-0547">Nucleotide-binding</keyword>
<feature type="binding site" evidence="1">
    <location>
        <position position="193"/>
    </location>
    <ligand>
        <name>ATP</name>
        <dbReference type="ChEBI" id="CHEBI:30616"/>
    </ligand>
</feature>
<dbReference type="Pfam" id="PF21248">
    <property type="entry name" value="SoFic-like_C"/>
    <property type="match status" value="1"/>
</dbReference>
<protein>
    <submittedName>
        <fullName evidence="5">Fic family protein</fullName>
    </submittedName>
</protein>
<dbReference type="InterPro" id="IPR048770">
    <property type="entry name" value="SoFic-like_C"/>
</dbReference>
<feature type="active site" evidence="2">
    <location>
        <position position="193"/>
    </location>
</feature>
<dbReference type="InterPro" id="IPR036597">
    <property type="entry name" value="Fido-like_dom_sf"/>
</dbReference>
<dbReference type="GO" id="GO:0005524">
    <property type="term" value="F:ATP binding"/>
    <property type="evidence" value="ECO:0007669"/>
    <property type="project" value="UniProtKB-KW"/>
</dbReference>
<feature type="domain" description="Fido" evidence="4">
    <location>
        <begin position="111"/>
        <end position="257"/>
    </location>
</feature>
<dbReference type="AlphaFoldDB" id="A0A9E8NB17"/>
<keyword evidence="1" id="KW-0067">ATP-binding</keyword>
<dbReference type="EMBL" id="CP112998">
    <property type="protein sequence ID" value="WAC11246.1"/>
    <property type="molecule type" value="Genomic_DNA"/>
</dbReference>
<evidence type="ECO:0000313" key="6">
    <source>
        <dbReference type="Proteomes" id="UP001164653"/>
    </source>
</evidence>
<feature type="binding site" evidence="3">
    <location>
        <begin position="197"/>
        <end position="204"/>
    </location>
    <ligand>
        <name>ATP</name>
        <dbReference type="ChEBI" id="CHEBI:30616"/>
    </ligand>
</feature>
<dbReference type="InterPro" id="IPR003812">
    <property type="entry name" value="Fido"/>
</dbReference>
<name>A0A9E8NB17_9BACT</name>
<dbReference type="Proteomes" id="UP001164653">
    <property type="component" value="Chromosome"/>
</dbReference>
<evidence type="ECO:0000256" key="1">
    <source>
        <dbReference type="PIRSR" id="PIRSR038925-1"/>
    </source>
</evidence>
<dbReference type="InterPro" id="IPR025758">
    <property type="entry name" value="Fic/DOC_N"/>
</dbReference>
<evidence type="ECO:0000256" key="3">
    <source>
        <dbReference type="PIRSR" id="PIRSR640198-2"/>
    </source>
</evidence>